<feature type="domain" description="Sec39" evidence="6">
    <location>
        <begin position="652"/>
        <end position="819"/>
    </location>
</feature>
<dbReference type="Proteomes" id="UP000818624">
    <property type="component" value="Chromosome 4"/>
</dbReference>
<evidence type="ECO:0000313" key="7">
    <source>
        <dbReference type="EMBL" id="WFD49191.1"/>
    </source>
</evidence>
<dbReference type="PANTHER" id="PTHR15922:SF2">
    <property type="entry name" value="NBAS SUBUNIT OF NRZ TETHERING COMPLEX"/>
    <property type="match status" value="1"/>
</dbReference>
<keyword evidence="4" id="KW-0653">Protein transport</keyword>
<accession>A0ABY8EUV7</accession>
<protein>
    <recommendedName>
        <fullName evidence="6">Sec39 domain-containing protein</fullName>
    </recommendedName>
</protein>
<feature type="compositionally biased region" description="Basic and acidic residues" evidence="5">
    <location>
        <begin position="8"/>
        <end position="21"/>
    </location>
</feature>
<evidence type="ECO:0000259" key="6">
    <source>
        <dbReference type="Pfam" id="PF08314"/>
    </source>
</evidence>
<name>A0ABY8EUV7_MALFU</name>
<evidence type="ECO:0000256" key="5">
    <source>
        <dbReference type="SAM" id="MobiDB-lite"/>
    </source>
</evidence>
<evidence type="ECO:0000313" key="8">
    <source>
        <dbReference type="Proteomes" id="UP000818624"/>
    </source>
</evidence>
<keyword evidence="3" id="KW-0256">Endoplasmic reticulum</keyword>
<dbReference type="PANTHER" id="PTHR15922">
    <property type="entry name" value="NEUROBLASTOMA-AMPLIFIED SEQUENCE"/>
    <property type="match status" value="1"/>
</dbReference>
<sequence length="922" mass="96536">MSDAAASRPRDLARGTDHDDALAMDAPPEDVRRALLSALPAPAAQVAASLEAIDDPWWVAAACVAAVRAAGTTWTAADVADILSIAAARTAPLDAEIQDALDRDALDAYLGAGGPARWPQLLLRRKLWHMQWLLRIPLASDAPLEGDVVALAEQPLLAHAQALCLAGRAVELRALLGAHVAVARALFPYRFVLLHALITAGGVPADELQRLRLLPGTKMPVEDSESGAWIELATKATTPAAAAALWVEHPAVVACLAAHGYVAPPGAPPTPPPALSAWYLDVINELEAELGLVGPACALAEAGVRLSLVPLRAVAHELRFLRLLSYTLSYGAQWSRATLHDADARTIVQSVVAQPQSVGEVVAMLREHVMPFLQKGTYADPGPFRGASASDAAAELALIVLALRTERSLAIAAQIVLTWIDDAPVRRRLALAMLTTCDETDDAAYVALHALAALGTAPRDAPAEPLVAVMGHAADASPRARLAQLSVAPDDAVDAALGQVAACVDLGRVLLRHTLAHPVRFYVGLDEARTKTLCAALLRAARGSDAALAALVDDVAPFVARRNADAWRPLPAETPVWLLAQLLAHRAFGAFGVLAAHLARQASLTVASDDAAQLALDAARAWIAQATSCDPLHAPLPDAAECLAHAPRTPAVEAEQRFLALVGQVARYPVPSLRNADAPLTPDEVRALPDRFVLLARVLALHPSAYRAPQIRSLARALAAPAPSAVAEVRIDAMLADAATGAGDYTAARDLCERAARGAQALPHDAAHDAAHAAAWRACFQLAKAPDVPDARTRARLLGQALALAPPTELPRVLAAWRAAPPHAGVPPPPGRAPPRTLARFLGSGTPRSSSGARGAAAPATPKEAAATQRTRALFDRLQSASPSARPSALLGSTASLREVVNTSLTRGMGWWMGEGTHSEAH</sequence>
<evidence type="ECO:0000256" key="3">
    <source>
        <dbReference type="ARBA" id="ARBA00022824"/>
    </source>
</evidence>
<gene>
    <name evidence="7" type="ORF">GLX27_003871</name>
</gene>
<reference evidence="7 8" key="1">
    <citation type="journal article" date="2020" name="Elife">
        <title>Loss of centromere function drives karyotype evolution in closely related Malassezia species.</title>
        <authorList>
            <person name="Sankaranarayanan S.R."/>
            <person name="Ianiri G."/>
            <person name="Coelho M.A."/>
            <person name="Reza M.H."/>
            <person name="Thimmappa B.C."/>
            <person name="Ganguly P."/>
            <person name="Vadnala R.N."/>
            <person name="Sun S."/>
            <person name="Siddharthan R."/>
            <person name="Tellgren-Roth C."/>
            <person name="Dawson T.L."/>
            <person name="Heitman J."/>
            <person name="Sanyal K."/>
        </authorList>
    </citation>
    <scope>NUCLEOTIDE SEQUENCE [LARGE SCALE GENOMIC DNA]</scope>
    <source>
        <strain evidence="7">CBS14141</strain>
    </source>
</reference>
<feature type="compositionally biased region" description="Low complexity" evidence="5">
    <location>
        <begin position="843"/>
        <end position="868"/>
    </location>
</feature>
<proteinExistence type="predicted"/>
<dbReference type="Pfam" id="PF08314">
    <property type="entry name" value="Sec39"/>
    <property type="match status" value="1"/>
</dbReference>
<feature type="region of interest" description="Disordered" evidence="5">
    <location>
        <begin position="840"/>
        <end position="869"/>
    </location>
</feature>
<dbReference type="InterPro" id="IPR013244">
    <property type="entry name" value="Sec39_domain"/>
</dbReference>
<organism evidence="7 8">
    <name type="scientific">Malassezia furfur</name>
    <name type="common">Pityriasis versicolor infection agent</name>
    <name type="synonym">Pityrosporum furfur</name>
    <dbReference type="NCBI Taxonomy" id="55194"/>
    <lineage>
        <taxon>Eukaryota</taxon>
        <taxon>Fungi</taxon>
        <taxon>Dikarya</taxon>
        <taxon>Basidiomycota</taxon>
        <taxon>Ustilaginomycotina</taxon>
        <taxon>Malasseziomycetes</taxon>
        <taxon>Malasseziales</taxon>
        <taxon>Malasseziaceae</taxon>
        <taxon>Malassezia</taxon>
    </lineage>
</organism>
<comment type="subcellular location">
    <subcellularLocation>
        <location evidence="1">Endoplasmic reticulum</location>
    </subcellularLocation>
</comment>
<evidence type="ECO:0000256" key="1">
    <source>
        <dbReference type="ARBA" id="ARBA00004240"/>
    </source>
</evidence>
<keyword evidence="2" id="KW-0813">Transport</keyword>
<feature type="region of interest" description="Disordered" evidence="5">
    <location>
        <begin position="1"/>
        <end position="24"/>
    </location>
</feature>
<dbReference type="EMBL" id="CP046237">
    <property type="protein sequence ID" value="WFD49191.1"/>
    <property type="molecule type" value="Genomic_DNA"/>
</dbReference>
<keyword evidence="8" id="KW-1185">Reference proteome</keyword>
<evidence type="ECO:0000256" key="4">
    <source>
        <dbReference type="ARBA" id="ARBA00022927"/>
    </source>
</evidence>
<evidence type="ECO:0000256" key="2">
    <source>
        <dbReference type="ARBA" id="ARBA00022448"/>
    </source>
</evidence>